<dbReference type="InterPro" id="IPR050517">
    <property type="entry name" value="DDR_Repair_Kinase"/>
</dbReference>
<dbReference type="InterPro" id="IPR014009">
    <property type="entry name" value="PIK_FAT"/>
</dbReference>
<protein>
    <submittedName>
        <fullName evidence="5">Uncharacterized protein</fullName>
    </submittedName>
</protein>
<dbReference type="GO" id="GO:0005634">
    <property type="term" value="C:nucleus"/>
    <property type="evidence" value="ECO:0007669"/>
    <property type="project" value="TreeGrafter"/>
</dbReference>
<dbReference type="InterPro" id="IPR000403">
    <property type="entry name" value="PI3/4_kinase_cat_dom"/>
</dbReference>
<dbReference type="Pfam" id="PF02259">
    <property type="entry name" value="FAT"/>
    <property type="match status" value="1"/>
</dbReference>
<evidence type="ECO:0000313" key="6">
    <source>
        <dbReference type="Proteomes" id="UP001218218"/>
    </source>
</evidence>
<feature type="compositionally biased region" description="Low complexity" evidence="2">
    <location>
        <begin position="2908"/>
        <end position="2924"/>
    </location>
</feature>
<feature type="domain" description="PI3K/PI4K catalytic" evidence="3">
    <location>
        <begin position="3140"/>
        <end position="3477"/>
    </location>
</feature>
<dbReference type="PANTHER" id="PTHR11139">
    <property type="entry name" value="ATAXIA TELANGIECTASIA MUTATED ATM -RELATED"/>
    <property type="match status" value="1"/>
</dbReference>
<organism evidence="5 6">
    <name type="scientific">Mycena albidolilacea</name>
    <dbReference type="NCBI Taxonomy" id="1033008"/>
    <lineage>
        <taxon>Eukaryota</taxon>
        <taxon>Fungi</taxon>
        <taxon>Dikarya</taxon>
        <taxon>Basidiomycota</taxon>
        <taxon>Agaricomycotina</taxon>
        <taxon>Agaricomycetes</taxon>
        <taxon>Agaricomycetidae</taxon>
        <taxon>Agaricales</taxon>
        <taxon>Marasmiineae</taxon>
        <taxon>Mycenaceae</taxon>
        <taxon>Mycena</taxon>
    </lineage>
</organism>
<dbReference type="InterPro" id="IPR011009">
    <property type="entry name" value="Kinase-like_dom_sf"/>
</dbReference>
<dbReference type="PANTHER" id="PTHR11139:SF1">
    <property type="entry name" value="TRANSFORMATION_TRANSCRIPTION DOMAIN-ASSOCIATED PROTEIN"/>
    <property type="match status" value="1"/>
</dbReference>
<dbReference type="InterPro" id="IPR046805">
    <property type="entry name" value="Tra1_ring"/>
</dbReference>
<comment type="caution">
    <text evidence="5">The sequence shown here is derived from an EMBL/GenBank/DDBJ whole genome shotgun (WGS) entry which is preliminary data.</text>
</comment>
<accession>A0AAD7AUW4</accession>
<evidence type="ECO:0000256" key="2">
    <source>
        <dbReference type="SAM" id="MobiDB-lite"/>
    </source>
</evidence>
<dbReference type="Pfam" id="PF00454">
    <property type="entry name" value="PI3_PI4_kinase"/>
    <property type="match status" value="1"/>
</dbReference>
<dbReference type="Pfam" id="PF20175">
    <property type="entry name" value="Tra1_central"/>
    <property type="match status" value="1"/>
</dbReference>
<keyword evidence="6" id="KW-1185">Reference proteome</keyword>
<name>A0AAD7AUW4_9AGAR</name>
<dbReference type="PROSITE" id="PS50290">
    <property type="entry name" value="PI3_4_KINASE_3"/>
    <property type="match status" value="1"/>
</dbReference>
<comment type="similarity">
    <text evidence="1">Belongs to the PI3/PI4-kinase family. TRA1 subfamily.</text>
</comment>
<dbReference type="GO" id="GO:0000124">
    <property type="term" value="C:SAGA complex"/>
    <property type="evidence" value="ECO:0007669"/>
    <property type="project" value="TreeGrafter"/>
</dbReference>
<gene>
    <name evidence="5" type="ORF">DFH08DRAFT_1071067</name>
</gene>
<dbReference type="Pfam" id="PF20206">
    <property type="entry name" value="Tra1_ring"/>
    <property type="match status" value="1"/>
</dbReference>
<evidence type="ECO:0000313" key="5">
    <source>
        <dbReference type="EMBL" id="KAJ7368345.1"/>
    </source>
</evidence>
<evidence type="ECO:0000256" key="1">
    <source>
        <dbReference type="ARBA" id="ARBA00007234"/>
    </source>
</evidence>
<sequence>MATSDGIGAGASSADFEQRASKIADPMIDLNAKIKFATEIREMLDTPRDSDSFRSLVYLIPAVLNLLRSVPVVAARTELGYTFRRVLVDIINRLPLGNEHVRPRVDEMFTCMIYVLQTDNEENGVTCCKTLVDLIRNYRISSGPNMTAFFELFQQSCSNMSGLVTEVLSENSAPVNPEDVVPALRSFKGLVEMGQVMASFMQVQRTATPNETLGPAFKIIALESPAQQAARENHEAMGGFWSGMAPTIQNPTAYSDFLSAQAKILSYLTYVMRWGVDNQDSYGDTLLLATLRLLQDCPANAIATRKELIVVFRHLLAGSHRRAIIPQLDKLFDERVLLGTGVTGKEMFRSHIYSALADLFHHTRNELSLPQLTHVVLVYTRIMHNPALPTGVHPMFAKILISLIDTIVSKDKVPATRILVYILDTCLDRLDALNVVLEEVYASVERAKNNKKDETFDAAFIEKGRPLGGAAFMLERPEEVIQDSRNLFKTLLHGFRSILAAIKKTGSDLVIDGSRMNRLFVASVRCMSLFEPTAEDPAEWFAWVILELNLHVFQEIWAHNMEFLFQCAQKRPLVLNLCQVILGKDQFSPTLLATILRFLVDRLPLLGEYDEATAFASLRLFKMAFGSVTTHQNSNEPILASHLPKLLMDCFPLAAKATKPTHYLALLRSLFRAIGGGGGRFEILYKEVLPLLPEMLESLNAQLLASEGHTRDVIVELCLTVPLRLTHLLPHLTYLMQPLALALRGGHELVAQGLRTLELCIDNLTPDFLDPTLSTVLRELMEALHSHLKPQPASHHLAHVIIRILGKLGGRNRRLLTLEPDLKFRDRSETAKVPISFSGSLEKIDIGPIALLACRTLKKGHARDRLHAYNYLESCLSVLLNEGVVGRNVEATFVSSLEGVFDSLYLTEPPELKDRAEEYLLKLSKSVLDLEMRRGQTREAGVRPIPSPLLNVFLDALPHALAREQRDQAEQAQSIVKSFIQHLIDLNGHSPTPSPDIIMILHQIAHRFSSLCLDDSWVRKRAGYGGIRIMTNTPDLGTRWVTDREFDLVRILIRILKDLPQGLTRDVEEVVDILLAVLRIGNSNFDFASDLNNQAPHQKLVNLGGLFCAELQSPNPVVREAAQTCIALLVKLSGRSAYSLLETHRDRMLGGIYTKPLRALPFPIQIGMIEAVRYCVTLDPPLVELNDELLRLLHETLALADAEDSSLLPRGSLPARQGNMEIIKLRVACIKLLTASMPLTDFFSRQHQTRQRVTGVYFKSLYSPSPDVKDVAYDGLKMVLTHQSRLPRELLQTGLRPILMNLADPKRLSVPGLEGLARLLELLTNYFKVEIGHKLLDHFRIVADPQLLSNASKLTLGENEGITKLVRLANIFHLLPSAANIFLEQLVNLIVQTESQMHFSGKTPFSEPLARYLNRYPAEGIDFFLRHLALPAHLRTLRSILQAKLAPNLQRELASRTLTLVAFVKGDDALQVIPSLSLISDLVELIPSWMSENGFVMDTLLELWHSETPQSEQSAEIVPQLLERHDLMLSIFKTVLATSSRIDLVFEIVAIYTRNLGMDLVRTTRFLYKHVALSNDVLYQRNVLMRFLAWFDDPSYTSSHKMFFIRYVVTPTLLVQAHQPDTKDQLLDVGFIRRLSRLIWLPTSDPNVDDVFKIEVLHLTTVLVQHYPKLLEDAKKNIIQCAWQYIGNEDTIVKQTGYFLTARFFVAFPTPAKFLLKTWMGLLRTPSAEGRPIVRQEALAILVPCLTVVDPAEKPGFPAWATTARKLLAEEGLSQSLTIYHLIVKHSALFYPVRALFVSHMVNSLNKLGMSSSSTPDSRLLTIEILNVIFKWEEQTAQTLAAGPVSGPASWTTPLTYRENLVSYLVRLATSVDPTMRNSLVPRALALLQKMVGPQGWRDVAFGLRFFLKALEQNELNSEALIAQAISSAKVLQVIATEQEDSWYITNADVLQKLVRKGMVTDEYPLHDALHPVFAHLMRLFPLPREEEEAHQDERSDFHAFVHTAISDGLRNTSALRGTLLMLKSVVEVSPERIEPYAANLMKLLGRLTKEHVNSAPTSTGFENGVRLLVHILDICQLSVASLADQRRWLLGALVTLVDKSKSPQICNYILDLAKSWALVKQDAYPTMKEKASLLQKMVAFESRTETIYHSYLLLIYQIYTEPALRRSDLTARLEQSFLLGCRAKDPELREKFLDLLDVSVPRSLTSRLTYIFGVQSWDALADHNWIYLALHLLLSAADMDVPVSHDRRMSALTSIPRPATQSVVQPMQRLLFLDPQAAHDTWISVFPAAWASLSRREQIDITQHMINLLSRDYHIKQADMRPNVIQTLLTGIHACSPPMILPPHLVKYLAKSFGAWYVALEILGTSLDHIKDDEHTVREYVFDSLADVYAELAEDDMFYGLWRHRCLHLDTNIALAFEQNGMWEQASNAYEVAQSKARAGTIPFSEAEFCLWEDHWILAAEKLQQWDILQELAKSEGNQELMLECAWRTTQWVDQKDMLEEQISQLPEVPTPRRRVFEAFIALLKLPAALDKNLEFTRTIEDAMQLSLRKWVALPPQLSAAHVPLLQHFQQFVELQEAVQIFGSLSTTTAQNLEKKSSDLKMVLQAWRERLPNLQDDISIWSDLVAWRQNVFHAINNTYIPLIANSNQGGGAANNTQTFGYRGYHETAWIINRFAHVARKHDLLEACFTSLIKIYTLPNIEISEAFLKLREQARCHYQKPNDLAAGLEVINNTNLVFFSVAQKAEFYTLKGMFHARAKRNEEANNAFGQAVQLDMAQAKAWAEWGRFNDNMFKEVPNDLSYAANAVSCYLQAAGQYKSGKSRPLIARIQWLLSVDDNTFSISRAFDTYKGDAAYWYWITFIPHLCMSLSSREVKQARYVLLNLARHYPQALFFQLRTTREEVMQRKAALARAQAASADPSRQPDAPAVPPGGDHPMPAATDESQRPAPANPGAGPHGAPDGGSAYPRQAWDYVEEVVQLLKTAFPLLVLSLETIVDQVAGKFKSSSEEDTYRHLCMLLSDALQNYVLRMNSPSDDGQVNQQTMTTLTRFGTTLSGQVKKDFDEAFGPKQTVYEYIQKLQQWRTRYEKNLDSKPRIQPLDALSHYLTEFQYLKVDEIEVPGQYTEDKDSNQNFIRIQKFGPKFENCRTHGITWKRIIIHGTDNSKTAFSIQLNSTRYSRREERVMQIFRTFNGALTRKKESRKRNLSFHIPAVVSFSPSLRLFQTDSSYVSLGDIYDLHCEENGFAKEDPFLFAGEKVKKVLREYFQQTGAQPGKAEYLTLKKDIYDEVAVKMVPEDVLTRYMIRTMDGPSELWRMRKQFALQIASCSFMTYTLCLTHRTPYRYLLSRTTGQMTMTELVPGMSQQIPIFATNDVVPFRLTPNLQNFLGPIFTEGILTSGIMAIGRSLTEPEFDLEQQLCLFSRDEVMTWLRGRSTNIDLNFRKFVAANIDGVVKRAETMACKIEREQAVNNPTAPVLAPVVQTVANLISSATNPIQLTKMSEMYTPWF</sequence>
<dbReference type="GO" id="GO:0035267">
    <property type="term" value="C:NuA4 histone acetyltransferase complex"/>
    <property type="evidence" value="ECO:0007669"/>
    <property type="project" value="TreeGrafter"/>
</dbReference>
<evidence type="ECO:0000259" key="3">
    <source>
        <dbReference type="PROSITE" id="PS50290"/>
    </source>
</evidence>
<dbReference type="InterPro" id="IPR011990">
    <property type="entry name" value="TPR-like_helical_dom_sf"/>
</dbReference>
<dbReference type="SMART" id="SM00146">
    <property type="entry name" value="PI3Kc"/>
    <property type="match status" value="1"/>
</dbReference>
<dbReference type="SUPFAM" id="SSF48371">
    <property type="entry name" value="ARM repeat"/>
    <property type="match status" value="2"/>
</dbReference>
<dbReference type="PROSITE" id="PS51189">
    <property type="entry name" value="FAT"/>
    <property type="match status" value="1"/>
</dbReference>
<dbReference type="GO" id="GO:0006281">
    <property type="term" value="P:DNA repair"/>
    <property type="evidence" value="ECO:0007669"/>
    <property type="project" value="TreeGrafter"/>
</dbReference>
<dbReference type="InterPro" id="IPR016024">
    <property type="entry name" value="ARM-type_fold"/>
</dbReference>
<dbReference type="InterPro" id="IPR003151">
    <property type="entry name" value="PIK-rel_kinase_FAT"/>
</dbReference>
<dbReference type="CDD" id="cd05163">
    <property type="entry name" value="PIKK_TRRAP"/>
    <property type="match status" value="1"/>
</dbReference>
<dbReference type="GO" id="GO:0006355">
    <property type="term" value="P:regulation of DNA-templated transcription"/>
    <property type="evidence" value="ECO:0007669"/>
    <property type="project" value="TreeGrafter"/>
</dbReference>
<reference evidence="5" key="1">
    <citation type="submission" date="2023-03" db="EMBL/GenBank/DDBJ databases">
        <title>Massive genome expansion in bonnet fungi (Mycena s.s.) driven by repeated elements and novel gene families across ecological guilds.</title>
        <authorList>
            <consortium name="Lawrence Berkeley National Laboratory"/>
            <person name="Harder C.B."/>
            <person name="Miyauchi S."/>
            <person name="Viragh M."/>
            <person name="Kuo A."/>
            <person name="Thoen E."/>
            <person name="Andreopoulos B."/>
            <person name="Lu D."/>
            <person name="Skrede I."/>
            <person name="Drula E."/>
            <person name="Henrissat B."/>
            <person name="Morin E."/>
            <person name="Kohler A."/>
            <person name="Barry K."/>
            <person name="LaButti K."/>
            <person name="Morin E."/>
            <person name="Salamov A."/>
            <person name="Lipzen A."/>
            <person name="Mereny Z."/>
            <person name="Hegedus B."/>
            <person name="Baldrian P."/>
            <person name="Stursova M."/>
            <person name="Weitz H."/>
            <person name="Taylor A."/>
            <person name="Grigoriev I.V."/>
            <person name="Nagy L.G."/>
            <person name="Martin F."/>
            <person name="Kauserud H."/>
        </authorList>
    </citation>
    <scope>NUCLEOTIDE SEQUENCE</scope>
    <source>
        <strain evidence="5">CBHHK002</strain>
    </source>
</reference>
<dbReference type="SUPFAM" id="SSF48452">
    <property type="entry name" value="TPR-like"/>
    <property type="match status" value="1"/>
</dbReference>
<dbReference type="InterPro" id="IPR046807">
    <property type="entry name" value="Tra1_central"/>
</dbReference>
<feature type="region of interest" description="Disordered" evidence="2">
    <location>
        <begin position="2908"/>
        <end position="2966"/>
    </location>
</feature>
<feature type="domain" description="FAT" evidence="4">
    <location>
        <begin position="2346"/>
        <end position="2902"/>
    </location>
</feature>
<evidence type="ECO:0000259" key="4">
    <source>
        <dbReference type="PROSITE" id="PS51189"/>
    </source>
</evidence>
<proteinExistence type="inferred from homology"/>
<dbReference type="Proteomes" id="UP001218218">
    <property type="component" value="Unassembled WGS sequence"/>
</dbReference>
<dbReference type="SUPFAM" id="SSF56112">
    <property type="entry name" value="Protein kinase-like (PK-like)"/>
    <property type="match status" value="1"/>
</dbReference>
<dbReference type="GO" id="GO:0004672">
    <property type="term" value="F:protein kinase activity"/>
    <property type="evidence" value="ECO:0007669"/>
    <property type="project" value="UniProtKB-ARBA"/>
</dbReference>
<feature type="compositionally biased region" description="Low complexity" evidence="2">
    <location>
        <begin position="2947"/>
        <end position="2965"/>
    </location>
</feature>
<dbReference type="EMBL" id="JARIHO010000001">
    <property type="protein sequence ID" value="KAJ7368345.1"/>
    <property type="molecule type" value="Genomic_DNA"/>
</dbReference>